<feature type="transmembrane region" description="Helical" evidence="1">
    <location>
        <begin position="21"/>
        <end position="39"/>
    </location>
</feature>
<protein>
    <submittedName>
        <fullName evidence="2">Uncharacterized protein</fullName>
    </submittedName>
</protein>
<dbReference type="AlphaFoldDB" id="A0A381RCC6"/>
<accession>A0A381RCC6</accession>
<keyword evidence="1" id="KW-0472">Membrane</keyword>
<gene>
    <name evidence="2" type="ORF">METZ01_LOCUS41452</name>
</gene>
<dbReference type="GO" id="GO:0016020">
    <property type="term" value="C:membrane"/>
    <property type="evidence" value="ECO:0007669"/>
    <property type="project" value="InterPro"/>
</dbReference>
<dbReference type="InterPro" id="IPR011014">
    <property type="entry name" value="MscS_channel_TM-2"/>
</dbReference>
<proteinExistence type="predicted"/>
<feature type="non-terminal residue" evidence="2">
    <location>
        <position position="69"/>
    </location>
</feature>
<keyword evidence="1" id="KW-1133">Transmembrane helix</keyword>
<organism evidence="2">
    <name type="scientific">marine metagenome</name>
    <dbReference type="NCBI Taxonomy" id="408172"/>
    <lineage>
        <taxon>unclassified sequences</taxon>
        <taxon>metagenomes</taxon>
        <taxon>ecological metagenomes</taxon>
    </lineage>
</organism>
<dbReference type="InterPro" id="IPR008910">
    <property type="entry name" value="MSC_TM_helix"/>
</dbReference>
<reference evidence="2" key="1">
    <citation type="submission" date="2018-05" db="EMBL/GenBank/DDBJ databases">
        <authorList>
            <person name="Lanie J.A."/>
            <person name="Ng W.-L."/>
            <person name="Kazmierczak K.M."/>
            <person name="Andrzejewski T.M."/>
            <person name="Davidsen T.M."/>
            <person name="Wayne K.J."/>
            <person name="Tettelin H."/>
            <person name="Glass J.I."/>
            <person name="Rusch D."/>
            <person name="Podicherti R."/>
            <person name="Tsui H.-C.T."/>
            <person name="Winkler M.E."/>
        </authorList>
    </citation>
    <scope>NUCLEOTIDE SEQUENCE</scope>
</reference>
<dbReference type="SUPFAM" id="SSF82861">
    <property type="entry name" value="Mechanosensitive channel protein MscS (YggB), transmembrane region"/>
    <property type="match status" value="1"/>
</dbReference>
<dbReference type="Gene3D" id="1.10.287.1260">
    <property type="match status" value="1"/>
</dbReference>
<keyword evidence="1" id="KW-0812">Transmembrane</keyword>
<feature type="non-terminal residue" evidence="2">
    <location>
        <position position="1"/>
    </location>
</feature>
<evidence type="ECO:0000313" key="2">
    <source>
        <dbReference type="EMBL" id="SUZ88598.1"/>
    </source>
</evidence>
<dbReference type="EMBL" id="UINC01001779">
    <property type="protein sequence ID" value="SUZ88598.1"/>
    <property type="molecule type" value="Genomic_DNA"/>
</dbReference>
<name>A0A381RCC6_9ZZZZ</name>
<evidence type="ECO:0000256" key="1">
    <source>
        <dbReference type="SAM" id="Phobius"/>
    </source>
</evidence>
<sequence length="69" mass="7804">MDTTEIINSITQIAADFGLRLLYAVLIIFVGRWVIKLLLKIIKSALEKTTVEETIRIFVANLLNSLLMV</sequence>
<dbReference type="Pfam" id="PF05552">
    <property type="entry name" value="MS_channel_1st_1"/>
    <property type="match status" value="1"/>
</dbReference>